<keyword evidence="6 13" id="KW-0378">Hydrolase</keyword>
<proteinExistence type="inferred from homology"/>
<sequence>MKKRNYNIGLDIGTSSIGWTIVDDNAQIMRAKGKNGYGVRIFAEGKTAADRRGFRTTRRRLKRRKWRLRLLQEFFEPYILPIDENFFMRQKESNLVPQDPNKHFKGSILFNDRTDQEFHEQYPTIYHLRYALMTEHRQFDVREIYWAIHHIVKYRGHFLNSTLASKFKGGELRLADKFESLNKLFLRVQAETGFELSEDNVDKIKTVLLDNGKSRLDRQREVLKIVYLTSEDKDTEKKRKAVATEFIKAVLGLKTKLFIVLAKNPTAETDWKFSFDAEDIDDKLDSISEQLTDDDHEIVELISEIHSIITLTGVVPEGMGLSESMIAKYDQHQLDLKKLKSLMRDLDVKQARKLQDAYDEYIDGLKPSEEAFYSAVSSVIQKMDDPRAKKITAEIELEEFMPKQRTKANGQIPHQLHQQELDQIIENQKEYYPWLAEENPNKREHNAAPHKLDGLVTFRVPYYVGPLIEASVQQKTSNSNFAWMERKVKNDTSRITPWNFEEKVDRNASAENFIKRMTTKDTYLLNEDVLPQQSLLYQRYEVLNELNNVRVNDKKLENNCKQDVYKDLFKNNTTVSIKKFKDYLVANCEYADNPKIEGLADESIFLSSLSTENKFKDIFGAQIDDPNYFEDFEHIIEWATIFEDNKILRAKLDEISWLNESQKKELAKLRMRGWGRLSRKLIAEITDENGSRIIDLLWEHMDNFMVVVNQDVFKEKIVAENKQVFKELNPLDIINEQFTSPQNKKALRQILLVVADIQKAMNGVTPSNIFIEFAREDERNPRRSIQRLRQVENMYRDISDTVLADPEVRNELSNIKNTELARDRVFLYFLQGGRDVYTGEPLNIDKLSEYDIDHILPQAFIKDNSLDNRVLVSASLNRSKSDSVPLDDFTSEMFGRKMEPLWEQMQRAGLISKKKLANLKFNPENINKYTRNGFINRQLVETRQVIKLAANILKDHYGEETEIVNVKAGLTHQFRKDFDFPKNRNVNNYHHAFDAYLTALVGTYLLKKYPKLESYFVYGKFKKGDGITNLKNFNFLHGFNKPGKIINKETGEILFDRDKQLGYMNSIYDLRKVIVTHELSTRHGAMYDQTLYKASDDKDSGRGGKQLIRKKDNLPTEIYGGYTGSTDAFMSIIRMKKKDKLYYKVIGVPTRVAHEVLQSDGKINIFTLNKFIEQKLTKEKVNKKTGAITRITDWFELVIAKVMYGQVIDDGGQPFMLGSSTLPYNVRELYLAKDLVKVINKGSTSKSSYLDVYDELVKSLNKYFPMYDRNMFRQKITDARDKFEKLPKRDKVSNGKLQQIGQVTIIDRILIGLHTNAGVSNLKDLGIATPFGFMQQGNGISLTSTAKIIYQSSTGLFEKSKALDDLNPLA</sequence>
<dbReference type="RefSeq" id="WP_044011097.1">
    <property type="nucleotide sequence ID" value="NZ_AWTT01000034.1"/>
</dbReference>
<dbReference type="GO" id="GO:0003723">
    <property type="term" value="F:RNA binding"/>
    <property type="evidence" value="ECO:0007669"/>
    <property type="project" value="UniProtKB-UniRule"/>
</dbReference>
<evidence type="ECO:0000256" key="8">
    <source>
        <dbReference type="ARBA" id="ARBA00022884"/>
    </source>
</evidence>
<dbReference type="InterPro" id="IPR032239">
    <property type="entry name" value="Cas9-BH"/>
</dbReference>
<evidence type="ECO:0000256" key="9">
    <source>
        <dbReference type="ARBA" id="ARBA00023118"/>
    </source>
</evidence>
<dbReference type="InterPro" id="IPR033114">
    <property type="entry name" value="HNH_CAS9"/>
</dbReference>
<keyword evidence="3 13" id="KW-0540">Nuclease</keyword>
<dbReference type="Proteomes" id="UP000032279">
    <property type="component" value="Unassembled WGS sequence"/>
</dbReference>
<dbReference type="Pfam" id="PF13395">
    <property type="entry name" value="HNH_4"/>
    <property type="match status" value="1"/>
</dbReference>
<dbReference type="PROSITE" id="PS51749">
    <property type="entry name" value="HNH_CAS9"/>
    <property type="match status" value="1"/>
</dbReference>
<name>A0A0D0YUU5_9LACO</name>
<keyword evidence="11" id="KW-0464">Manganese</keyword>
<dbReference type="InterPro" id="IPR028629">
    <property type="entry name" value="Cas9"/>
</dbReference>
<evidence type="ECO:0000259" key="14">
    <source>
        <dbReference type="PROSITE" id="PS51749"/>
    </source>
</evidence>
<evidence type="ECO:0000256" key="11">
    <source>
        <dbReference type="ARBA" id="ARBA00023211"/>
    </source>
</evidence>
<evidence type="ECO:0000313" key="15">
    <source>
        <dbReference type="EMBL" id="KIS03029.1"/>
    </source>
</evidence>
<keyword evidence="8 13" id="KW-0694">RNA-binding</keyword>
<keyword evidence="10 13" id="KW-0238">DNA-binding</keyword>
<feature type="binding site" evidence="13">
    <location>
        <position position="991"/>
    </location>
    <ligand>
        <name>Mg(2+)</name>
        <dbReference type="ChEBI" id="CHEBI:18420"/>
        <label>2</label>
    </ligand>
</feature>
<dbReference type="GO" id="GO:0016787">
    <property type="term" value="F:hydrolase activity"/>
    <property type="evidence" value="ECO:0007669"/>
    <property type="project" value="UniProtKB-KW"/>
</dbReference>
<feature type="binding site" evidence="13">
    <location>
        <position position="11"/>
    </location>
    <ligand>
        <name>Mg(2+)</name>
        <dbReference type="ChEBI" id="CHEBI:18420"/>
        <label>2</label>
    </ligand>
</feature>
<feature type="binding site" evidence="13">
    <location>
        <position position="772"/>
    </location>
    <ligand>
        <name>Mg(2+)</name>
        <dbReference type="ChEBI" id="CHEBI:18420"/>
        <label>1</label>
    </ligand>
</feature>
<dbReference type="InterPro" id="IPR003615">
    <property type="entry name" value="HNH_nuc"/>
</dbReference>
<dbReference type="GO" id="GO:0004519">
    <property type="term" value="F:endonuclease activity"/>
    <property type="evidence" value="ECO:0007669"/>
    <property type="project" value="UniProtKB-UniRule"/>
</dbReference>
<dbReference type="Gene3D" id="3.30.420.10">
    <property type="entry name" value="Ribonuclease H-like superfamily/Ribonuclease H"/>
    <property type="match status" value="1"/>
</dbReference>
<protein>
    <recommendedName>
        <fullName evidence="13">CRISPR-associated endonuclease Cas9</fullName>
        <ecNumber evidence="13">3.1.-.-</ecNumber>
    </recommendedName>
</protein>
<comment type="function">
    <text evidence="13">CRISPR (clustered regularly interspaced short palindromic repeat) is an adaptive immune system that provides protection against mobile genetic elements (viruses, transposable elements and conjugative plasmids). CRISPR clusters contain spacers, sequences complementary to antecedent mobile elements, and target invading nucleic acids. CRISPR clusters are transcribed and processed into CRISPR RNA (crRNA). In type II CRISPR systems correct processing of pre-crRNA requires a trans-encoded small RNA (tracrRNA), endogenous ribonuclease 3 (rnc) and this protein. The tracrRNA serves as a guide for ribonuclease 3-aided processing of pre-crRNA. Subsequently Cas9/crRNA/tracrRNA endonucleolytically cleaves linear or circular dsDNA target complementary to the spacer; Cas9 is inactive in the absence of the 2 guide RNAs (gRNA). Cas9 recognizes the protospacer adjacent motif (PAM) in the CRISPR repeat sequences to help distinguish self versus nonself, as targets within the bacterial CRISPR locus do not have PAMs. PAM recognition is also required for catalytic activity.</text>
</comment>
<evidence type="ECO:0000256" key="2">
    <source>
        <dbReference type="ARBA" id="ARBA00005244"/>
    </source>
</evidence>
<organism evidence="15 16">
    <name type="scientific">Paucilactobacillus wasatchensis</name>
    <dbReference type="NCBI Taxonomy" id="1335616"/>
    <lineage>
        <taxon>Bacteria</taxon>
        <taxon>Bacillati</taxon>
        <taxon>Bacillota</taxon>
        <taxon>Bacilli</taxon>
        <taxon>Lactobacillales</taxon>
        <taxon>Lactobacillaceae</taxon>
        <taxon>Paucilactobacillus</taxon>
    </lineage>
</organism>
<comment type="similarity">
    <text evidence="2">Belongs to the CRISPR-associated protein Cas9 family. Subtype II-A subfamily.</text>
</comment>
<feature type="binding site" evidence="13">
    <location>
        <position position="11"/>
    </location>
    <ligand>
        <name>Mg(2+)</name>
        <dbReference type="ChEBI" id="CHEBI:18420"/>
        <label>1</label>
    </ligand>
</feature>
<dbReference type="InterPro" id="IPR036397">
    <property type="entry name" value="RNaseH_sf"/>
</dbReference>
<evidence type="ECO:0000313" key="16">
    <source>
        <dbReference type="Proteomes" id="UP000032279"/>
    </source>
</evidence>
<comment type="caution">
    <text evidence="15">The sequence shown here is derived from an EMBL/GenBank/DDBJ whole genome shotgun (WGS) entry which is preliminary data.</text>
</comment>
<keyword evidence="16" id="KW-1185">Reference proteome</keyword>
<evidence type="ECO:0000256" key="10">
    <source>
        <dbReference type="ARBA" id="ARBA00023125"/>
    </source>
</evidence>
<accession>A0A0D0YUU5</accession>
<evidence type="ECO:0000256" key="5">
    <source>
        <dbReference type="ARBA" id="ARBA00022759"/>
    </source>
</evidence>
<dbReference type="InterPro" id="IPR032240">
    <property type="entry name" value="Cas9_REC"/>
</dbReference>
<feature type="binding site" evidence="13">
    <location>
        <position position="776"/>
    </location>
    <ligand>
        <name>Mg(2+)</name>
        <dbReference type="ChEBI" id="CHEBI:18420"/>
        <label>1</label>
    </ligand>
</feature>
<dbReference type="STRING" id="1335616.WDC_1366"/>
<dbReference type="Gene3D" id="1.10.30.50">
    <property type="match status" value="1"/>
</dbReference>
<dbReference type="GO" id="GO:0046872">
    <property type="term" value="F:metal ion binding"/>
    <property type="evidence" value="ECO:0007669"/>
    <property type="project" value="UniProtKB-UniRule"/>
</dbReference>
<dbReference type="InterPro" id="IPR032237">
    <property type="entry name" value="Cas9_PI"/>
</dbReference>
<dbReference type="Pfam" id="PF22702">
    <property type="entry name" value="Cas9_RuvC"/>
    <property type="match status" value="1"/>
</dbReference>
<evidence type="ECO:0000256" key="13">
    <source>
        <dbReference type="HAMAP-Rule" id="MF_01480"/>
    </source>
</evidence>
<comment type="cofactor">
    <cofactor evidence="1 13">
        <name>Mg(2+)</name>
        <dbReference type="ChEBI" id="CHEBI:18420"/>
    </cofactor>
</comment>
<comment type="similarity">
    <text evidence="13">Belongs to the CRISPR-associated Cas9 family.</text>
</comment>
<feature type="domain" description="HNH Cas9-type" evidence="14">
    <location>
        <begin position="774"/>
        <end position="939"/>
    </location>
</feature>
<dbReference type="Pfam" id="PF16595">
    <property type="entry name" value="Cas9_PI"/>
    <property type="match status" value="1"/>
</dbReference>
<feature type="active site" description="Proton acceptor for HNH nuclease domain" evidence="13">
    <location>
        <position position="854"/>
    </location>
</feature>
<feature type="active site" description="For RuvC-like nuclease domain" evidence="13">
    <location>
        <position position="11"/>
    </location>
</feature>
<dbReference type="EC" id="3.1.-.-" evidence="13"/>
<dbReference type="EMBL" id="AWTT01000034">
    <property type="protein sequence ID" value="KIS03029.1"/>
    <property type="molecule type" value="Genomic_DNA"/>
</dbReference>
<keyword evidence="7 13" id="KW-0460">Magnesium</keyword>
<evidence type="ECO:0000256" key="1">
    <source>
        <dbReference type="ARBA" id="ARBA00001946"/>
    </source>
</evidence>
<comment type="domain">
    <text evidence="13">Has 2 endonuclease domains. The discontinuous RuvC-like domain cleaves the target DNA noncomplementary to crRNA while the HNH nuclease domain cleaves the target DNA complementary to crRNA.</text>
</comment>
<keyword evidence="5 13" id="KW-0255">Endonuclease</keyword>
<dbReference type="InterPro" id="IPR055228">
    <property type="entry name" value="Cas9_RuvC"/>
</dbReference>
<evidence type="ECO:0000256" key="12">
    <source>
        <dbReference type="ARBA" id="ARBA00046380"/>
    </source>
</evidence>
<evidence type="ECO:0000256" key="3">
    <source>
        <dbReference type="ARBA" id="ARBA00022722"/>
    </source>
</evidence>
<dbReference type="PATRIC" id="fig|1335616.4.peg.1369"/>
<dbReference type="Pfam" id="PF16593">
    <property type="entry name" value="Cas9-BH"/>
    <property type="match status" value="1"/>
</dbReference>
<dbReference type="Pfam" id="PF16592">
    <property type="entry name" value="Cas9_REC"/>
    <property type="match status" value="1"/>
</dbReference>
<dbReference type="GO" id="GO:0043571">
    <property type="term" value="P:maintenance of CRISPR repeat elements"/>
    <property type="evidence" value="ECO:0007669"/>
    <property type="project" value="UniProtKB-UniRule"/>
</dbReference>
<reference evidence="15 16" key="1">
    <citation type="submission" date="2013-08" db="EMBL/GenBank/DDBJ databases">
        <title>Lactobacillus wasatchii sp. WDC04, a late gas producing bacteria isolated from aged chedder cheese.</title>
        <authorList>
            <person name="Oberg C.J."/>
            <person name="Culumber M."/>
            <person name="McMahon D.J."/>
            <person name="Broadbent J.R."/>
            <person name="Oberg T.S."/>
            <person name="Ortaki F."/>
        </authorList>
    </citation>
    <scope>NUCLEOTIDE SEQUENCE [LARGE SCALE GENOMIC DNA]</scope>
    <source>
        <strain evidence="15 16">WDC04</strain>
    </source>
</reference>
<dbReference type="HAMAP" id="MF_01480">
    <property type="entry name" value="Cas9"/>
    <property type="match status" value="1"/>
</dbReference>
<gene>
    <name evidence="15" type="primary">cas3</name>
    <name evidence="13" type="synonym">cas9</name>
    <name evidence="15" type="ORF">WDC_1366</name>
</gene>
<feature type="binding site" evidence="13">
    <location>
        <position position="776"/>
    </location>
    <ligand>
        <name>Mg(2+)</name>
        <dbReference type="ChEBI" id="CHEBI:18420"/>
        <label>2</label>
    </ligand>
</feature>
<dbReference type="GO" id="GO:0003677">
    <property type="term" value="F:DNA binding"/>
    <property type="evidence" value="ECO:0007669"/>
    <property type="project" value="UniProtKB-UniRule"/>
</dbReference>
<comment type="subunit">
    <text evidence="12 13">Monomer. Binds crRNA and tracrRNA.</text>
</comment>
<evidence type="ECO:0000256" key="4">
    <source>
        <dbReference type="ARBA" id="ARBA00022723"/>
    </source>
</evidence>
<keyword evidence="9 13" id="KW-0051">Antiviral defense</keyword>
<evidence type="ECO:0000256" key="7">
    <source>
        <dbReference type="ARBA" id="ARBA00022842"/>
    </source>
</evidence>
<evidence type="ECO:0000256" key="6">
    <source>
        <dbReference type="ARBA" id="ARBA00022801"/>
    </source>
</evidence>
<dbReference type="NCBIfam" id="TIGR01865">
    <property type="entry name" value="cas_Csn1"/>
    <property type="match status" value="1"/>
</dbReference>
<dbReference type="GO" id="GO:0051607">
    <property type="term" value="P:defense response to virus"/>
    <property type="evidence" value="ECO:0007669"/>
    <property type="project" value="UniProtKB-UniRule"/>
</dbReference>
<keyword evidence="4 13" id="KW-0479">Metal-binding</keyword>